<comment type="caution">
    <text evidence="1">The sequence shown here is derived from an EMBL/GenBank/DDBJ whole genome shotgun (WGS) entry which is preliminary data.</text>
</comment>
<sequence length="188" mass="20832">MQHHAFNPDVATGLHAFYERCRALLWPRKCCSYEFAFCPAMAELVPAAWEMSCSGGSQWTVSPHRILGNPHMWAIIQATCGCLGGSESATGRMSPWLHRLCVCPVAQTVVDDMVWRSRLRNFMAAVTEGLEPSVWDVMAFGSMSAIEQGHRLNAVVLNVDSGYQDWMAIVKLDSTPSVVDSGRIRKLS</sequence>
<accession>A0A8J4C8J6</accession>
<proteinExistence type="predicted"/>
<dbReference type="EMBL" id="BNCP01000007">
    <property type="protein sequence ID" value="GIL75328.1"/>
    <property type="molecule type" value="Genomic_DNA"/>
</dbReference>
<dbReference type="AlphaFoldDB" id="A0A8J4C8J6"/>
<organism evidence="1 2">
    <name type="scientific">Volvox reticuliferus</name>
    <dbReference type="NCBI Taxonomy" id="1737510"/>
    <lineage>
        <taxon>Eukaryota</taxon>
        <taxon>Viridiplantae</taxon>
        <taxon>Chlorophyta</taxon>
        <taxon>core chlorophytes</taxon>
        <taxon>Chlorophyceae</taxon>
        <taxon>CS clade</taxon>
        <taxon>Chlamydomonadales</taxon>
        <taxon>Volvocaceae</taxon>
        <taxon>Volvox</taxon>
    </lineage>
</organism>
<protein>
    <submittedName>
        <fullName evidence="1">Uncharacterized protein</fullName>
    </submittedName>
</protein>
<evidence type="ECO:0000313" key="1">
    <source>
        <dbReference type="EMBL" id="GIL75328.1"/>
    </source>
</evidence>
<keyword evidence="2" id="KW-1185">Reference proteome</keyword>
<evidence type="ECO:0000313" key="2">
    <source>
        <dbReference type="Proteomes" id="UP000747110"/>
    </source>
</evidence>
<gene>
    <name evidence="1" type="ORF">Vretifemale_5142</name>
</gene>
<name>A0A8J4C8J6_9CHLO</name>
<reference evidence="1" key="1">
    <citation type="journal article" date="2021" name="Proc. Natl. Acad. Sci. U.S.A.">
        <title>Three genomes in the algal genus Volvox reveal the fate of a haploid sex-determining region after a transition to homothallism.</title>
        <authorList>
            <person name="Yamamoto K."/>
            <person name="Hamaji T."/>
            <person name="Kawai-Toyooka H."/>
            <person name="Matsuzaki R."/>
            <person name="Takahashi F."/>
            <person name="Nishimura Y."/>
            <person name="Kawachi M."/>
            <person name="Noguchi H."/>
            <person name="Minakuchi Y."/>
            <person name="Umen J.G."/>
            <person name="Toyoda A."/>
            <person name="Nozaki H."/>
        </authorList>
    </citation>
    <scope>NUCLEOTIDE SEQUENCE</scope>
    <source>
        <strain evidence="1">NIES-3786</strain>
    </source>
</reference>
<dbReference type="Proteomes" id="UP000747110">
    <property type="component" value="Unassembled WGS sequence"/>
</dbReference>